<feature type="compositionally biased region" description="Low complexity" evidence="5">
    <location>
        <begin position="2003"/>
        <end position="2065"/>
    </location>
</feature>
<feature type="domain" description="RanBP2-type" evidence="6">
    <location>
        <begin position="920"/>
        <end position="950"/>
    </location>
</feature>
<sequence length="2339" mass="242028">AEQVRVLNRGILRFYPSPGTDNVADAYRTTSLDKTNPQCVAHSNIFGVTVMAVPGGLGVTRFATLEGATKDSVERKESNLDPLVPMPFDAHVSLPTTPHVLSLSPSQRLLAVAFDSSLAIYELARLVVDSKALPTCLCNGADVLALSWSAQLDNAGDDQWLAVLTTTRQVHVYTIEGNLECLEGSIEATAHCWSPSNSILAVGDDEGVIHRLTYHDGAFQKLDTLVNPDNTENSAVHHINWAEADLLLAGYRRGALDDVEVTSCLFEGGNPIPLDQLVDFFPNTDAPREHAFYSCYLAPWRMFFVGCSLSTDIELLVSDHESGDWQKWKPEEKYTPRLPMNAADEDTYPVGMTLILNSSIDIEGIDDFKYAPCPLVLCATTEGLALNFALLDITVGEALEFVAPPAEKLPPCTRPTVAAPWLTSPVTTTATLGSKEQGESAGQQQQQRVVFDVSAAVPSFTFDPTTSRSDAFGQDTDNVFNSDDDSDVDDDEERAEEFAKASEAFDAVDTNGVGAIPLADFEKLFDALGTVYAADAHTRTIRKLDRHGEVRKEDFVAWYVDWIMADLDSDDDTADQVSDEAVDTAMKSDEDIRKAMEKFRRPEGSWKCDECMVLNLVAGAAACVACESPNPTAAAASKEDHPPAVGLGGASGGIKGISFGVFTPATTPPPKPKEATPATSSAPTTKQFQFGVSTTAAPANAAATATMPPTTSTGGFSFGVPSTTSTSTTGGFSFGVSSATTTTPATLDGTKQLPTASTSGFSFGVPPSPQKPSTNDKKNDEKTSYGNDTDNVFTHDDSDDDDADLEAEMQQEQDKASDAFDEVDSTHTGHIPVDKFELLFDALGTVYSADEHKKTLAKLTREGGVVFKKDFVAWYVDWIFAEIEDDDESDESDNVADVDPHAAMKSEADIAKAFAKFKAPAGSWKCSACFVSNPDEHATKCVACTTPRQSTSEPSKNKATVGSDGFGVAAPAATSGGFGFGSSSGTTKTNAFDAISFGAGNAFPDAKGFSFQPTTTKAPVAPKAASAYPPDTTSKPAVTFGSSPASTTTSGFSFGVKATPSAPKASSAYPPDTSSKPAFAFGSTAAPKASSAYPPDTSSKPVVAFGSTAAPKVSSAYPPDTSSKPVVAFGSTAAPKVSSAYPPDTSSKPVVAFGSTAAPKVSSAYPPDTSSKPVVAFSSTAAPKASSAYPPDTSSKPAFAFGSTAAPKASSAYPPDTSSKPVVAFGSTTAPKASSAYPPDTSSKPAVAFGSTATPKVSSAYPPDTSSKPFVAFGSTAAPKVSSAYPPDTSSKPAVAFSSTAAPKVSSAYLPDTSSKPVVAFGSTATSKTPVAFGFGATPSPTTGFNFGAKATPAAPKVASTAYPPDTSSKPVVAFGSTTAPKASSAYPPDTSTSPPVGFGATKAPSLATTSSLKFGAPSAPRPSAAPSTVKVDTNTIELQKAMPASAWEGAMWNLINEFDRTFQRIRREDDKFVKHKSESEAAFIQSLKDLRAKVMGMCGAVDKLNDELNVVETDLKVVAGNCSDIVVQLECSNRLLKAMHDKSVIAHLEDQPLDQRSQNTRMALRSQLEAIERLLVEVEKHVTALKGAALPHHTASTRLNDAAQLFRVLKLNYDTSKREYTRVLELAETFKQLELQHEHYTKSLPKPTPPVATKELLHQLRRQHDTEATFRSNLAKWTSQPIVPREVSAPIKRQPLSESISASKPAPEVPQRVPSKLMFGAKTTIPSQATEAGGGLSFTKPPVDTATKVPLLDADKVSKSVSFSASTKPGAAFNFGKPSTAAKPPSSIRPNLSFSNDDNDEEEKTDSPRARKMSTSSKNGTPERSFKKSPSTGPSAAAIPTIKPLDFGAKSKDSNSGISSFSFAPSISKPPAAPVVVAAAVVTPPPPSTTAPVATPPDLVERLKSFYAAYNPGKSTAAAEKLLAQSKGTEEQVFHKLLQKYVSKDATVAHAKAYMTSGNVPEALKTAPAPSAPTPATTSAPPAFGKPSASPFGATPPSGLGTPSTAAKPAPSPFGTTPATAASPFGSTTTAAASSPFGAAATTAATPPAASPFGTTSTAWPSATAAPSPFGASSGFGVDYRSKVVEFYKQHNPDKLAEVDTVLQKYKGKEEELLKKLEAKYSKPQGTASGFGGGASPFGVAATPPAFGSSPFGAAAAQPAATGFGGASPFGAAAGSSPGFGAPSPFGASPAAAASPFGAQPAQQAPTPSFGATTGFGSTGFGTSGAAPAFGSTTALGGTAAPAFGATTSLGGGAAPAFGSTLGGGGFGGLGSNAPTFGASSTLGNGGGFSTFASNTAAAPSFGFGGQQSTSTPPPAFGGSGGGFGSGFTSTSFTQARR</sequence>
<dbReference type="PANTHER" id="PTHR23193">
    <property type="entry name" value="NUCLEAR PORE COMPLEX PROTEIN NUP"/>
    <property type="match status" value="1"/>
</dbReference>
<dbReference type="GO" id="GO:0017056">
    <property type="term" value="F:structural constituent of nuclear pore"/>
    <property type="evidence" value="ECO:0007669"/>
    <property type="project" value="TreeGrafter"/>
</dbReference>
<dbReference type="GO" id="GO:0008270">
    <property type="term" value="F:zinc ion binding"/>
    <property type="evidence" value="ECO:0007669"/>
    <property type="project" value="UniProtKB-KW"/>
</dbReference>
<feature type="region of interest" description="Disordered" evidence="5">
    <location>
        <begin position="661"/>
        <end position="685"/>
    </location>
</feature>
<feature type="compositionally biased region" description="Polar residues" evidence="5">
    <location>
        <begin position="1814"/>
        <end position="1835"/>
    </location>
</feature>
<dbReference type="InterPro" id="IPR026054">
    <property type="entry name" value="Nucleoporin"/>
</dbReference>
<feature type="region of interest" description="Disordered" evidence="5">
    <location>
        <begin position="2303"/>
        <end position="2339"/>
    </location>
</feature>
<feature type="region of interest" description="Disordered" evidence="5">
    <location>
        <begin position="2191"/>
        <end position="2217"/>
    </location>
</feature>
<dbReference type="VEuPathDB" id="FungiDB:H257_18665"/>
<evidence type="ECO:0000256" key="1">
    <source>
        <dbReference type="ARBA" id="ARBA00022723"/>
    </source>
</evidence>
<dbReference type="SMART" id="SM00547">
    <property type="entry name" value="ZnF_RBZ"/>
    <property type="match status" value="2"/>
</dbReference>
<protein>
    <submittedName>
        <fullName evidence="8">Uncharacterized protein</fullName>
    </submittedName>
</protein>
<feature type="compositionally biased region" description="Basic and acidic residues" evidence="5">
    <location>
        <begin position="812"/>
        <end position="826"/>
    </location>
</feature>
<proteinExistence type="predicted"/>
<feature type="compositionally biased region" description="Low complexity" evidence="5">
    <location>
        <begin position="1021"/>
        <end position="1030"/>
    </location>
</feature>
<dbReference type="Pfam" id="PF00641">
    <property type="entry name" value="Zn_ribbon_RanBP"/>
    <property type="match status" value="1"/>
</dbReference>
<feature type="compositionally biased region" description="Polar residues" evidence="5">
    <location>
        <begin position="1031"/>
        <end position="1048"/>
    </location>
</feature>
<feature type="region of interest" description="Disordered" evidence="5">
    <location>
        <begin position="1379"/>
        <end position="1403"/>
    </location>
</feature>
<dbReference type="Proteomes" id="UP000283543">
    <property type="component" value="Unassembled WGS sequence"/>
</dbReference>
<feature type="compositionally biased region" description="Acidic residues" evidence="5">
    <location>
        <begin position="797"/>
        <end position="811"/>
    </location>
</feature>
<dbReference type="PANTHER" id="PTHR23193:SF46">
    <property type="entry name" value="NUCLEAR PORE COMPLEX PROTEIN NUP214"/>
    <property type="match status" value="1"/>
</dbReference>
<feature type="compositionally biased region" description="Low complexity" evidence="5">
    <location>
        <begin position="1967"/>
        <end position="1984"/>
    </location>
</feature>
<dbReference type="SUPFAM" id="SSF117289">
    <property type="entry name" value="Nucleoporin domain"/>
    <property type="match status" value="1"/>
</dbReference>
<dbReference type="VEuPathDB" id="FungiDB:H257_00216"/>
<dbReference type="EMBL" id="QUTB01005751">
    <property type="protein sequence ID" value="RHY53539.1"/>
    <property type="molecule type" value="Genomic_DNA"/>
</dbReference>
<dbReference type="InterPro" id="IPR011992">
    <property type="entry name" value="EF-hand-dom_pair"/>
</dbReference>
<evidence type="ECO:0000256" key="5">
    <source>
        <dbReference type="SAM" id="MobiDB-lite"/>
    </source>
</evidence>
<feature type="region of interest" description="Disordered" evidence="5">
    <location>
        <begin position="1767"/>
        <end position="1849"/>
    </location>
</feature>
<dbReference type="InterPro" id="IPR001876">
    <property type="entry name" value="Znf_RanBP2"/>
</dbReference>
<dbReference type="Gene3D" id="4.10.1060.10">
    <property type="entry name" value="Zinc finger, RanBP2-type"/>
    <property type="match status" value="2"/>
</dbReference>
<keyword evidence="3" id="KW-0862">Zinc</keyword>
<dbReference type="InterPro" id="IPR015943">
    <property type="entry name" value="WD40/YVTN_repeat-like_dom_sf"/>
</dbReference>
<feature type="region of interest" description="Disordered" evidence="5">
    <location>
        <begin position="1965"/>
        <end position="2065"/>
    </location>
</feature>
<dbReference type="GO" id="GO:0006606">
    <property type="term" value="P:protein import into nucleus"/>
    <property type="evidence" value="ECO:0007669"/>
    <property type="project" value="TreeGrafter"/>
</dbReference>
<feature type="domain" description="EF-hand" evidence="7">
    <location>
        <begin position="811"/>
        <end position="846"/>
    </location>
</feature>
<evidence type="ECO:0000256" key="2">
    <source>
        <dbReference type="ARBA" id="ARBA00022771"/>
    </source>
</evidence>
<dbReference type="Gene3D" id="2.130.10.10">
    <property type="entry name" value="YVTN repeat-like/Quinoprotein amine dehydrogenase"/>
    <property type="match status" value="1"/>
</dbReference>
<dbReference type="GO" id="GO:0005643">
    <property type="term" value="C:nuclear pore"/>
    <property type="evidence" value="ECO:0007669"/>
    <property type="project" value="TreeGrafter"/>
</dbReference>
<reference evidence="8 9" key="1">
    <citation type="submission" date="2018-08" db="EMBL/GenBank/DDBJ databases">
        <title>Aphanomyces genome sequencing and annotation.</title>
        <authorList>
            <person name="Minardi D."/>
            <person name="Oidtmann B."/>
            <person name="Van Der Giezen M."/>
            <person name="Studholme D.J."/>
        </authorList>
    </citation>
    <scope>NUCLEOTIDE SEQUENCE [LARGE SCALE GENOMIC DNA]</scope>
    <source>
        <strain evidence="8 9">Si</strain>
    </source>
</reference>
<feature type="compositionally biased region" description="Low complexity" evidence="5">
    <location>
        <begin position="675"/>
        <end position="685"/>
    </location>
</feature>
<feature type="region of interest" description="Disordered" evidence="5">
    <location>
        <begin position="743"/>
        <end position="826"/>
    </location>
</feature>
<dbReference type="SUPFAM" id="SSF47473">
    <property type="entry name" value="EF-hand"/>
    <property type="match status" value="1"/>
</dbReference>
<name>A0A3R6X444_APHAT</name>
<feature type="compositionally biased region" description="Basic and acidic residues" evidence="5">
    <location>
        <begin position="774"/>
        <end position="783"/>
    </location>
</feature>
<feature type="region of interest" description="Disordered" evidence="5">
    <location>
        <begin position="1206"/>
        <end position="1268"/>
    </location>
</feature>
<feature type="compositionally biased region" description="Polar residues" evidence="5">
    <location>
        <begin position="1216"/>
        <end position="1232"/>
    </location>
</feature>
<feature type="non-terminal residue" evidence="8">
    <location>
        <position position="1"/>
    </location>
</feature>
<dbReference type="GO" id="GO:0008139">
    <property type="term" value="F:nuclear localization sequence binding"/>
    <property type="evidence" value="ECO:0007669"/>
    <property type="project" value="TreeGrafter"/>
</dbReference>
<feature type="compositionally biased region" description="Low complexity" evidence="5">
    <location>
        <begin position="2328"/>
        <end position="2339"/>
    </location>
</feature>
<feature type="region of interest" description="Disordered" evidence="5">
    <location>
        <begin position="465"/>
        <end position="490"/>
    </location>
</feature>
<dbReference type="Gene3D" id="1.10.238.10">
    <property type="entry name" value="EF-hand"/>
    <property type="match status" value="1"/>
</dbReference>
<dbReference type="PROSITE" id="PS50199">
    <property type="entry name" value="ZF_RANBP2_2"/>
    <property type="match status" value="1"/>
</dbReference>
<evidence type="ECO:0000313" key="9">
    <source>
        <dbReference type="Proteomes" id="UP000283543"/>
    </source>
</evidence>
<comment type="caution">
    <text evidence="8">The sequence shown here is derived from an EMBL/GenBank/DDBJ whole genome shotgun (WGS) entry which is preliminary data.</text>
</comment>
<keyword evidence="2 4" id="KW-0863">Zinc-finger</keyword>
<organism evidence="8 9">
    <name type="scientific">Aphanomyces astaci</name>
    <name type="common">Crayfish plague agent</name>
    <dbReference type="NCBI Taxonomy" id="112090"/>
    <lineage>
        <taxon>Eukaryota</taxon>
        <taxon>Sar</taxon>
        <taxon>Stramenopiles</taxon>
        <taxon>Oomycota</taxon>
        <taxon>Saprolegniomycetes</taxon>
        <taxon>Saprolegniales</taxon>
        <taxon>Verrucalvaceae</taxon>
        <taxon>Aphanomyces</taxon>
    </lineage>
</organism>
<dbReference type="InterPro" id="IPR002048">
    <property type="entry name" value="EF_hand_dom"/>
</dbReference>
<feature type="region of interest" description="Disordered" evidence="5">
    <location>
        <begin position="1695"/>
        <end position="1715"/>
    </location>
</feature>
<evidence type="ECO:0000259" key="7">
    <source>
        <dbReference type="PROSITE" id="PS50222"/>
    </source>
</evidence>
<gene>
    <name evidence="8" type="ORF">DYB34_003999</name>
</gene>
<accession>A0A3R6X444</accession>
<evidence type="ECO:0000256" key="3">
    <source>
        <dbReference type="ARBA" id="ARBA00022833"/>
    </source>
</evidence>
<feature type="compositionally biased region" description="Polar residues" evidence="5">
    <location>
        <begin position="752"/>
        <end position="761"/>
    </location>
</feature>
<evidence type="ECO:0000313" key="8">
    <source>
        <dbReference type="EMBL" id="RHY53539.1"/>
    </source>
</evidence>
<evidence type="ECO:0000256" key="4">
    <source>
        <dbReference type="PROSITE-ProRule" id="PRU00322"/>
    </source>
</evidence>
<feature type="domain" description="EF-hand" evidence="7">
    <location>
        <begin position="496"/>
        <end position="531"/>
    </location>
</feature>
<dbReference type="GO" id="GO:0005509">
    <property type="term" value="F:calcium ion binding"/>
    <property type="evidence" value="ECO:0007669"/>
    <property type="project" value="InterPro"/>
</dbReference>
<dbReference type="GO" id="GO:0006405">
    <property type="term" value="P:RNA export from nucleus"/>
    <property type="evidence" value="ECO:0007669"/>
    <property type="project" value="TreeGrafter"/>
</dbReference>
<feature type="region of interest" description="Disordered" evidence="5">
    <location>
        <begin position="1021"/>
        <end position="1048"/>
    </location>
</feature>
<keyword evidence="1" id="KW-0479">Metal-binding</keyword>
<dbReference type="PROSITE" id="PS50222">
    <property type="entry name" value="EF_HAND_2"/>
    <property type="match status" value="2"/>
</dbReference>
<evidence type="ECO:0000259" key="6">
    <source>
        <dbReference type="PROSITE" id="PS50199"/>
    </source>
</evidence>